<dbReference type="AlphaFoldDB" id="A0A9Q1Q500"/>
<feature type="region of interest" description="Disordered" evidence="1">
    <location>
        <begin position="121"/>
        <end position="141"/>
    </location>
</feature>
<evidence type="ECO:0000313" key="3">
    <source>
        <dbReference type="Proteomes" id="UP001153076"/>
    </source>
</evidence>
<gene>
    <name evidence="2" type="ORF">Cgig2_009976</name>
</gene>
<keyword evidence="3" id="KW-1185">Reference proteome</keyword>
<reference evidence="2" key="1">
    <citation type="submission" date="2022-04" db="EMBL/GenBank/DDBJ databases">
        <title>Carnegiea gigantea Genome sequencing and assembly v2.</title>
        <authorList>
            <person name="Copetti D."/>
            <person name="Sanderson M.J."/>
            <person name="Burquez A."/>
            <person name="Wojciechowski M.F."/>
        </authorList>
    </citation>
    <scope>NUCLEOTIDE SEQUENCE</scope>
    <source>
        <strain evidence="2">SGP5-SGP5p</strain>
        <tissue evidence="2">Aerial part</tissue>
    </source>
</reference>
<dbReference type="EMBL" id="JAKOGI010000968">
    <property type="protein sequence ID" value="KAJ8428791.1"/>
    <property type="molecule type" value="Genomic_DNA"/>
</dbReference>
<organism evidence="2 3">
    <name type="scientific">Carnegiea gigantea</name>
    <dbReference type="NCBI Taxonomy" id="171969"/>
    <lineage>
        <taxon>Eukaryota</taxon>
        <taxon>Viridiplantae</taxon>
        <taxon>Streptophyta</taxon>
        <taxon>Embryophyta</taxon>
        <taxon>Tracheophyta</taxon>
        <taxon>Spermatophyta</taxon>
        <taxon>Magnoliopsida</taxon>
        <taxon>eudicotyledons</taxon>
        <taxon>Gunneridae</taxon>
        <taxon>Pentapetalae</taxon>
        <taxon>Caryophyllales</taxon>
        <taxon>Cactineae</taxon>
        <taxon>Cactaceae</taxon>
        <taxon>Cactoideae</taxon>
        <taxon>Echinocereeae</taxon>
        <taxon>Carnegiea</taxon>
    </lineage>
</organism>
<evidence type="ECO:0000313" key="2">
    <source>
        <dbReference type="EMBL" id="KAJ8428791.1"/>
    </source>
</evidence>
<name>A0A9Q1Q500_9CARY</name>
<sequence>MEMNLFPNFTSIEQAAKYVHDHFRWSLRDPSAPGPKPLSSNYRGLYSRFDLRVATQYGHDSNISEIVQIIFSAMVIDEAAVLSLSRRLAMDCVIWAMRKLDWGPVEAWLGDNDRRLRIAQASHPADPPANPVLAGSPSRGRTTSFPSFHDTVQAAEYVRDNLRWSVRETSSLRPNVLPLHFTADSPEFDHIVAMQFAYAAHILEMLQAIFYDMVINDVAKLRLIRKETGKSLMLDLRTSSKMLKLPRLVETVYHPQPRPVVASRQRDVPPPIERTRSSIKIPIPLWVLAYKCHCPRPLPEDHLILCLSFDLGVATRYAQDSNIPEMVQVIFYGMVVNEVAEWGIT</sequence>
<evidence type="ECO:0000256" key="1">
    <source>
        <dbReference type="SAM" id="MobiDB-lite"/>
    </source>
</evidence>
<protein>
    <submittedName>
        <fullName evidence="2">Uncharacterized protein</fullName>
    </submittedName>
</protein>
<proteinExistence type="predicted"/>
<dbReference type="Proteomes" id="UP001153076">
    <property type="component" value="Unassembled WGS sequence"/>
</dbReference>
<comment type="caution">
    <text evidence="2">The sequence shown here is derived from an EMBL/GenBank/DDBJ whole genome shotgun (WGS) entry which is preliminary data.</text>
</comment>
<accession>A0A9Q1Q500</accession>